<keyword evidence="1" id="KW-0472">Membrane</keyword>
<evidence type="ECO:0000256" key="1">
    <source>
        <dbReference type="SAM" id="Phobius"/>
    </source>
</evidence>
<accession>A0ABT2YUX4</accession>
<organism evidence="2 3">
    <name type="scientific">Marinomonas sargassi</name>
    <dbReference type="NCBI Taxonomy" id="2984494"/>
    <lineage>
        <taxon>Bacteria</taxon>
        <taxon>Pseudomonadati</taxon>
        <taxon>Pseudomonadota</taxon>
        <taxon>Gammaproteobacteria</taxon>
        <taxon>Oceanospirillales</taxon>
        <taxon>Oceanospirillaceae</taxon>
        <taxon>Marinomonas</taxon>
    </lineage>
</organism>
<reference evidence="2 3" key="1">
    <citation type="submission" date="2022-10" db="EMBL/GenBank/DDBJ databases">
        <title>Marinomonas transparenta sp. nov. and Marinomonas sargassi sp. nov., isolated from marine alga (Sargassum natans (L.) Gaillon).</title>
        <authorList>
            <person name="Wang Y."/>
        </authorList>
    </citation>
    <scope>NUCLEOTIDE SEQUENCE [LARGE SCALE GENOMIC DNA]</scope>
    <source>
        <strain evidence="2 3">C2222</strain>
    </source>
</reference>
<keyword evidence="1" id="KW-1133">Transmembrane helix</keyword>
<dbReference type="Proteomes" id="UP001209713">
    <property type="component" value="Unassembled WGS sequence"/>
</dbReference>
<dbReference type="PANTHER" id="PTHR34703">
    <property type="entry name" value="ANTIPORTER SUBUNIT MNHG2-RELATED"/>
    <property type="match status" value="1"/>
</dbReference>
<protein>
    <submittedName>
        <fullName evidence="2">Na+/H+ antiporter subunit G</fullName>
    </submittedName>
</protein>
<gene>
    <name evidence="2" type="ORF">OFY17_12465</name>
</gene>
<keyword evidence="3" id="KW-1185">Reference proteome</keyword>
<comment type="caution">
    <text evidence="2">The sequence shown here is derived from an EMBL/GenBank/DDBJ whole genome shotgun (WGS) entry which is preliminary data.</text>
</comment>
<dbReference type="RefSeq" id="WP_263531062.1">
    <property type="nucleotide sequence ID" value="NZ_JAOVZB010000005.1"/>
</dbReference>
<feature type="transmembrane region" description="Helical" evidence="1">
    <location>
        <begin position="40"/>
        <end position="59"/>
    </location>
</feature>
<dbReference type="InterPro" id="IPR005133">
    <property type="entry name" value="PhaG_MnhG_YufB"/>
</dbReference>
<proteinExistence type="predicted"/>
<feature type="transmembrane region" description="Helical" evidence="1">
    <location>
        <begin position="71"/>
        <end position="93"/>
    </location>
</feature>
<feature type="transmembrane region" description="Helical" evidence="1">
    <location>
        <begin position="6"/>
        <end position="28"/>
    </location>
</feature>
<name>A0ABT2YUX4_9GAMM</name>
<evidence type="ECO:0000313" key="2">
    <source>
        <dbReference type="EMBL" id="MCV2403686.1"/>
    </source>
</evidence>
<evidence type="ECO:0000313" key="3">
    <source>
        <dbReference type="Proteomes" id="UP001209713"/>
    </source>
</evidence>
<dbReference type="Pfam" id="PF03334">
    <property type="entry name" value="PhaG_MnhG_YufB"/>
    <property type="match status" value="1"/>
</dbReference>
<dbReference type="EMBL" id="JAOVZB010000005">
    <property type="protein sequence ID" value="MCV2403686.1"/>
    <property type="molecule type" value="Genomic_DNA"/>
</dbReference>
<dbReference type="NCBIfam" id="NF009316">
    <property type="entry name" value="PRK12674.1-5"/>
    <property type="match status" value="1"/>
</dbReference>
<dbReference type="NCBIfam" id="TIGR01300">
    <property type="entry name" value="CPA3_mnhG_phaG"/>
    <property type="match status" value="1"/>
</dbReference>
<sequence length="126" mass="14024">MPFYLEIIICLSLIIGASFLFIGSYGLIRLPDIYMRLHSPTKASTLGITGVLVASMIFQSYEKGGFSVQELLITLFLLITAPIAANMIAKTALHHKIKPLKRTQNQDLIDSICEREEPKKADEKSV</sequence>
<keyword evidence="1" id="KW-0812">Transmembrane</keyword>
<dbReference type="PANTHER" id="PTHR34703:SF1">
    <property type="entry name" value="ANTIPORTER SUBUNIT MNHG2-RELATED"/>
    <property type="match status" value="1"/>
</dbReference>